<accession>A0A316ZLK8</accession>
<evidence type="ECO:0000313" key="3">
    <source>
        <dbReference type="EMBL" id="PWO01214.1"/>
    </source>
</evidence>
<feature type="region of interest" description="Disordered" evidence="1">
    <location>
        <begin position="183"/>
        <end position="237"/>
    </location>
</feature>
<evidence type="ECO:0000256" key="2">
    <source>
        <dbReference type="SAM" id="Phobius"/>
    </source>
</evidence>
<evidence type="ECO:0000313" key="4">
    <source>
        <dbReference type="Proteomes" id="UP000245946"/>
    </source>
</evidence>
<organism evidence="3 4">
    <name type="scientific">Tilletiopsis washingtonensis</name>
    <dbReference type="NCBI Taxonomy" id="58919"/>
    <lineage>
        <taxon>Eukaryota</taxon>
        <taxon>Fungi</taxon>
        <taxon>Dikarya</taxon>
        <taxon>Basidiomycota</taxon>
        <taxon>Ustilaginomycotina</taxon>
        <taxon>Exobasidiomycetes</taxon>
        <taxon>Entylomatales</taxon>
        <taxon>Entylomatales incertae sedis</taxon>
        <taxon>Tilletiopsis</taxon>
    </lineage>
</organism>
<dbReference type="GeneID" id="37271349"/>
<gene>
    <name evidence="3" type="ORF">FA09DRAFT_335844</name>
</gene>
<proteinExistence type="predicted"/>
<dbReference type="Proteomes" id="UP000245946">
    <property type="component" value="Unassembled WGS sequence"/>
</dbReference>
<reference evidence="3 4" key="1">
    <citation type="journal article" date="2018" name="Mol. Biol. Evol.">
        <title>Broad Genomic Sampling Reveals a Smut Pathogenic Ancestry of the Fungal Clade Ustilaginomycotina.</title>
        <authorList>
            <person name="Kijpornyongpan T."/>
            <person name="Mondo S.J."/>
            <person name="Barry K."/>
            <person name="Sandor L."/>
            <person name="Lee J."/>
            <person name="Lipzen A."/>
            <person name="Pangilinan J."/>
            <person name="LaButti K."/>
            <person name="Hainaut M."/>
            <person name="Henrissat B."/>
            <person name="Grigoriev I.V."/>
            <person name="Spatafora J.W."/>
            <person name="Aime M.C."/>
        </authorList>
    </citation>
    <scope>NUCLEOTIDE SEQUENCE [LARGE SCALE GENOMIC DNA]</scope>
    <source>
        <strain evidence="3 4">MCA 4186</strain>
    </source>
</reference>
<dbReference type="EMBL" id="KZ819283">
    <property type="protein sequence ID" value="PWO01214.1"/>
    <property type="molecule type" value="Genomic_DNA"/>
</dbReference>
<feature type="compositionally biased region" description="Basic and acidic residues" evidence="1">
    <location>
        <begin position="185"/>
        <end position="195"/>
    </location>
</feature>
<evidence type="ECO:0000256" key="1">
    <source>
        <dbReference type="SAM" id="MobiDB-lite"/>
    </source>
</evidence>
<dbReference type="AlphaFoldDB" id="A0A316ZLK8"/>
<dbReference type="RefSeq" id="XP_025601492.1">
    <property type="nucleotide sequence ID" value="XM_025743805.1"/>
</dbReference>
<keyword evidence="2" id="KW-0812">Transmembrane</keyword>
<keyword evidence="4" id="KW-1185">Reference proteome</keyword>
<sequence length="316" mass="34952">MANAPQKRGDKVTFSAYNSGKGGGRTYLDEAGVTSIPTRAVDFDTSLAAKAVARLGHGPPCPDHLPFLCRPKSTSPPEIVATFGTEDYYAALGTIDWDKVLFGLDAMGIRAYADRFNAAHAEPAARGHQTVLDFILRLKSWPREMFSEGKGPSEGWLFERIRFWRPAESQIKKSSWYADTVAKYGKPEDDTPATREEDEEDTQQETANGGKRKAAGSGSGMSVAKKQHATTPAKKQKTAALVENIFPPTSIKVNRLSPLWAALLLLGLQPQHFFSYRVQLPNVAAPSTYLGFYGALHLILFRFWLAGLERTRDRRF</sequence>
<protein>
    <submittedName>
        <fullName evidence="3">Uncharacterized protein</fullName>
    </submittedName>
</protein>
<name>A0A316ZLK8_9BASI</name>
<keyword evidence="2" id="KW-0472">Membrane</keyword>
<feature type="transmembrane region" description="Helical" evidence="2">
    <location>
        <begin position="290"/>
        <end position="308"/>
    </location>
</feature>
<keyword evidence="2" id="KW-1133">Transmembrane helix</keyword>